<feature type="compositionally biased region" description="Basic residues" evidence="1">
    <location>
        <begin position="107"/>
        <end position="124"/>
    </location>
</feature>
<name>A0AAN8R9A2_9TELE</name>
<protein>
    <submittedName>
        <fullName evidence="2">Uncharacterized protein</fullName>
    </submittedName>
</protein>
<accession>A0AAN8R9A2</accession>
<sequence>MYRCQTGKDSTSQSHHWSSITITVPNYTAAAYDLIRAFRKRELAERDNLSAVNATAAPAAAALATRTGDERPGMVLNQAFVEWVLVRKRPLLRDEPRDEPLPPPRPPLHRTGSHSKAKSRRHSQHVATSRCSITRRLSVWKQQDKT</sequence>
<reference evidence="2 3" key="1">
    <citation type="submission" date="2021-04" db="EMBL/GenBank/DDBJ databases">
        <authorList>
            <person name="De Guttry C."/>
            <person name="Zahm M."/>
            <person name="Klopp C."/>
            <person name="Cabau C."/>
            <person name="Louis A."/>
            <person name="Berthelot C."/>
            <person name="Parey E."/>
            <person name="Roest Crollius H."/>
            <person name="Montfort J."/>
            <person name="Robinson-Rechavi M."/>
            <person name="Bucao C."/>
            <person name="Bouchez O."/>
            <person name="Gislard M."/>
            <person name="Lluch J."/>
            <person name="Milhes M."/>
            <person name="Lampietro C."/>
            <person name="Lopez Roques C."/>
            <person name="Donnadieu C."/>
            <person name="Braasch I."/>
            <person name="Desvignes T."/>
            <person name="Postlethwait J."/>
            <person name="Bobe J."/>
            <person name="Wedekind C."/>
            <person name="Guiguen Y."/>
        </authorList>
    </citation>
    <scope>NUCLEOTIDE SEQUENCE [LARGE SCALE GENOMIC DNA]</scope>
    <source>
        <strain evidence="2">Cs_M1</strain>
        <tissue evidence="2">Blood</tissue>
    </source>
</reference>
<evidence type="ECO:0000313" key="3">
    <source>
        <dbReference type="Proteomes" id="UP001356427"/>
    </source>
</evidence>
<gene>
    <name evidence="2" type="ORF">J4Q44_G00009160</name>
</gene>
<dbReference type="EMBL" id="JAGTTL010000001">
    <property type="protein sequence ID" value="KAK6328938.1"/>
    <property type="molecule type" value="Genomic_DNA"/>
</dbReference>
<proteinExistence type="predicted"/>
<keyword evidence="3" id="KW-1185">Reference proteome</keyword>
<evidence type="ECO:0000313" key="2">
    <source>
        <dbReference type="EMBL" id="KAK6328938.1"/>
    </source>
</evidence>
<dbReference type="Proteomes" id="UP001356427">
    <property type="component" value="Unassembled WGS sequence"/>
</dbReference>
<dbReference type="AlphaFoldDB" id="A0AAN8R9A2"/>
<evidence type="ECO:0000256" key="1">
    <source>
        <dbReference type="SAM" id="MobiDB-lite"/>
    </source>
</evidence>
<organism evidence="2 3">
    <name type="scientific">Coregonus suidteri</name>
    <dbReference type="NCBI Taxonomy" id="861788"/>
    <lineage>
        <taxon>Eukaryota</taxon>
        <taxon>Metazoa</taxon>
        <taxon>Chordata</taxon>
        <taxon>Craniata</taxon>
        <taxon>Vertebrata</taxon>
        <taxon>Euteleostomi</taxon>
        <taxon>Actinopterygii</taxon>
        <taxon>Neopterygii</taxon>
        <taxon>Teleostei</taxon>
        <taxon>Protacanthopterygii</taxon>
        <taxon>Salmoniformes</taxon>
        <taxon>Salmonidae</taxon>
        <taxon>Coregoninae</taxon>
        <taxon>Coregonus</taxon>
    </lineage>
</organism>
<comment type="caution">
    <text evidence="2">The sequence shown here is derived from an EMBL/GenBank/DDBJ whole genome shotgun (WGS) entry which is preliminary data.</text>
</comment>
<feature type="region of interest" description="Disordered" evidence="1">
    <location>
        <begin position="92"/>
        <end position="146"/>
    </location>
</feature>